<evidence type="ECO:0008006" key="3">
    <source>
        <dbReference type="Google" id="ProtNLM"/>
    </source>
</evidence>
<feature type="non-terminal residue" evidence="2">
    <location>
        <position position="1"/>
    </location>
</feature>
<protein>
    <recommendedName>
        <fullName evidence="3">Thiamine pyrophosphate enzyme TPP-binding domain-containing protein</fullName>
    </recommendedName>
</protein>
<organism evidence="2">
    <name type="scientific">marine metagenome</name>
    <dbReference type="NCBI Taxonomy" id="408172"/>
    <lineage>
        <taxon>unclassified sequences</taxon>
        <taxon>metagenomes</taxon>
        <taxon>ecological metagenomes</taxon>
    </lineage>
</organism>
<dbReference type="EMBL" id="UINC01019532">
    <property type="protein sequence ID" value="SVA82754.1"/>
    <property type="molecule type" value="Genomic_DNA"/>
</dbReference>
<reference evidence="2" key="1">
    <citation type="submission" date="2018-05" db="EMBL/GenBank/DDBJ databases">
        <authorList>
            <person name="Lanie J.A."/>
            <person name="Ng W.-L."/>
            <person name="Kazmierczak K.M."/>
            <person name="Andrzejewski T.M."/>
            <person name="Davidsen T.M."/>
            <person name="Wayne K.J."/>
            <person name="Tettelin H."/>
            <person name="Glass J.I."/>
            <person name="Rusch D."/>
            <person name="Podicherti R."/>
            <person name="Tsui H.-C.T."/>
            <person name="Winkler M.E."/>
        </authorList>
    </citation>
    <scope>NUCLEOTIDE SEQUENCE</scope>
</reference>
<accession>A0A381Z0R7</accession>
<feature type="region of interest" description="Disordered" evidence="1">
    <location>
        <begin position="1"/>
        <end position="22"/>
    </location>
</feature>
<proteinExistence type="predicted"/>
<dbReference type="AlphaFoldDB" id="A0A381Z0R7"/>
<evidence type="ECO:0000256" key="1">
    <source>
        <dbReference type="SAM" id="MobiDB-lite"/>
    </source>
</evidence>
<name>A0A381Z0R7_9ZZZZ</name>
<evidence type="ECO:0000313" key="2">
    <source>
        <dbReference type="EMBL" id="SVA82754.1"/>
    </source>
</evidence>
<sequence>GVNIPGPNYQELATPFGGHGEQVEDPKRLAEAIKNGLAAVAQGKMAILDVALSG</sequence>
<dbReference type="Gene3D" id="3.40.50.970">
    <property type="match status" value="1"/>
</dbReference>
<dbReference type="InterPro" id="IPR029061">
    <property type="entry name" value="THDP-binding"/>
</dbReference>
<gene>
    <name evidence="2" type="ORF">METZ01_LOCUS135608</name>
</gene>
<dbReference type="SUPFAM" id="SSF52518">
    <property type="entry name" value="Thiamin diphosphate-binding fold (THDP-binding)"/>
    <property type="match status" value="1"/>
</dbReference>